<accession>A0A512H8H6</accession>
<dbReference type="EMBL" id="BJZO01000047">
    <property type="protein sequence ID" value="GEO81759.1"/>
    <property type="molecule type" value="Genomic_DNA"/>
</dbReference>
<feature type="region of interest" description="Disordered" evidence="1">
    <location>
        <begin position="24"/>
        <end position="43"/>
    </location>
</feature>
<organism evidence="2 3">
    <name type="scientific">Pararhodospirillum oryzae</name>
    <dbReference type="NCBI Taxonomy" id="478448"/>
    <lineage>
        <taxon>Bacteria</taxon>
        <taxon>Pseudomonadati</taxon>
        <taxon>Pseudomonadota</taxon>
        <taxon>Alphaproteobacteria</taxon>
        <taxon>Rhodospirillales</taxon>
        <taxon>Rhodospirillaceae</taxon>
        <taxon>Pararhodospirillum</taxon>
    </lineage>
</organism>
<protein>
    <submittedName>
        <fullName evidence="2">Uncharacterized protein</fullName>
    </submittedName>
</protein>
<evidence type="ECO:0000313" key="2">
    <source>
        <dbReference type="EMBL" id="GEO81759.1"/>
    </source>
</evidence>
<evidence type="ECO:0000313" key="3">
    <source>
        <dbReference type="Proteomes" id="UP000321567"/>
    </source>
</evidence>
<evidence type="ECO:0000256" key="1">
    <source>
        <dbReference type="SAM" id="MobiDB-lite"/>
    </source>
</evidence>
<reference evidence="2 3" key="1">
    <citation type="submission" date="2019-07" db="EMBL/GenBank/DDBJ databases">
        <title>Whole genome shotgun sequence of Rhodospirillum oryzae NBRC 107573.</title>
        <authorList>
            <person name="Hosoyama A."/>
            <person name="Uohara A."/>
            <person name="Ohji S."/>
            <person name="Ichikawa N."/>
        </authorList>
    </citation>
    <scope>NUCLEOTIDE SEQUENCE [LARGE SCALE GENOMIC DNA]</scope>
    <source>
        <strain evidence="2 3">NBRC 107573</strain>
    </source>
</reference>
<keyword evidence="3" id="KW-1185">Reference proteome</keyword>
<feature type="compositionally biased region" description="Basic and acidic residues" evidence="1">
    <location>
        <begin position="88"/>
        <end position="105"/>
    </location>
</feature>
<name>A0A512H8H6_9PROT</name>
<dbReference type="AlphaFoldDB" id="A0A512H8H6"/>
<dbReference type="Proteomes" id="UP000321567">
    <property type="component" value="Unassembled WGS sequence"/>
</dbReference>
<sequence length="105" mass="11407">MPEAGLVRSFLVLLRRAREAGRGRLSPLDGVGQGKTPGCEGVGRGHRLSYDPVWPLPLAIPTGGLSLWADTRRETPPARGRSWPVLGLRRDHDDGRDNDADHHGA</sequence>
<proteinExistence type="predicted"/>
<gene>
    <name evidence="2" type="ORF">ROR02_18900</name>
</gene>
<comment type="caution">
    <text evidence="2">The sequence shown here is derived from an EMBL/GenBank/DDBJ whole genome shotgun (WGS) entry which is preliminary data.</text>
</comment>
<feature type="region of interest" description="Disordered" evidence="1">
    <location>
        <begin position="72"/>
        <end position="105"/>
    </location>
</feature>